<evidence type="ECO:0000313" key="7">
    <source>
        <dbReference type="Proteomes" id="UP000613840"/>
    </source>
</evidence>
<comment type="catalytic activity">
    <reaction evidence="4 5">
        <text>L-cysteine + L-glutamate + ATP = gamma-L-glutamyl-L-cysteine + ADP + phosphate + H(+)</text>
        <dbReference type="Rhea" id="RHEA:13285"/>
        <dbReference type="ChEBI" id="CHEBI:15378"/>
        <dbReference type="ChEBI" id="CHEBI:29985"/>
        <dbReference type="ChEBI" id="CHEBI:30616"/>
        <dbReference type="ChEBI" id="CHEBI:35235"/>
        <dbReference type="ChEBI" id="CHEBI:43474"/>
        <dbReference type="ChEBI" id="CHEBI:58173"/>
        <dbReference type="ChEBI" id="CHEBI:456216"/>
        <dbReference type="EC" id="6.3.2.2"/>
    </reaction>
</comment>
<name>A0A917SA77_9ACTN</name>
<accession>A0A917SA77</accession>
<dbReference type="PANTHER" id="PTHR36510">
    <property type="entry name" value="GLUTAMATE--CYSTEINE LIGASE 2-RELATED"/>
    <property type="match status" value="1"/>
</dbReference>
<comment type="caution">
    <text evidence="6">The sequence shown here is derived from an EMBL/GenBank/DDBJ whole genome shotgun (WGS) entry which is preliminary data.</text>
</comment>
<dbReference type="GO" id="GO:0004357">
    <property type="term" value="F:glutamate-cysteine ligase activity"/>
    <property type="evidence" value="ECO:0007669"/>
    <property type="project" value="UniProtKB-EC"/>
</dbReference>
<evidence type="ECO:0000313" key="6">
    <source>
        <dbReference type="EMBL" id="GGL66353.1"/>
    </source>
</evidence>
<keyword evidence="7" id="KW-1185">Reference proteome</keyword>
<comment type="similarity">
    <text evidence="5">Belongs to the glutamate--cysteine ligase type 2 family. YbdK subfamily.</text>
</comment>
<proteinExistence type="inferred from homology"/>
<dbReference type="PANTHER" id="PTHR36510:SF1">
    <property type="entry name" value="GLUTAMATE--CYSTEINE LIGASE 2-RELATED"/>
    <property type="match status" value="1"/>
</dbReference>
<dbReference type="Gene3D" id="3.30.590.20">
    <property type="match status" value="1"/>
</dbReference>
<keyword evidence="1 5" id="KW-0436">Ligase</keyword>
<dbReference type="SUPFAM" id="SSF55931">
    <property type="entry name" value="Glutamine synthetase/guanido kinase"/>
    <property type="match status" value="1"/>
</dbReference>
<dbReference type="GO" id="GO:0042398">
    <property type="term" value="P:modified amino acid biosynthetic process"/>
    <property type="evidence" value="ECO:0007669"/>
    <property type="project" value="InterPro"/>
</dbReference>
<keyword evidence="2 5" id="KW-0547">Nucleotide-binding</keyword>
<dbReference type="AlphaFoldDB" id="A0A917SA77"/>
<sequence>MIDSKNLRTVGVEEELLIVDPETGAPRAVAGTLLHRATQDAPADGDIEYELQQQQIEVETSPSSDISEIARQLKQWRRHTDAAARETGSRIAALATSPLPVDPQTTFKPRYQTMVRRFGLSSMEQLTCGFHVHVGINDEDEGTAVVDRIQRWLPILVALSGNSPFWQGRDSGYASFRTQVWSRLPTAGPTDRFGEAAEYHRVVDRLLASGVPLDKGMIYFNARLSHRYPTVEIRVSDICARADDAIMIAALCRALVQTAAQDSTDGIRHDHPYGEQLRLAQWRASRAGLAEPLLDPWTFTPRPAEEVVEALLDHVGPALAASGDSDLVAESIERLRKSGTGSDLQRAAYEAGNDLGAVVRRLIDVTAERLD</sequence>
<dbReference type="NCBIfam" id="TIGR02050">
    <property type="entry name" value="gshA_cyan_rel"/>
    <property type="match status" value="1"/>
</dbReference>
<organism evidence="6 7">
    <name type="scientific">Microlunatus endophyticus</name>
    <dbReference type="NCBI Taxonomy" id="1716077"/>
    <lineage>
        <taxon>Bacteria</taxon>
        <taxon>Bacillati</taxon>
        <taxon>Actinomycetota</taxon>
        <taxon>Actinomycetes</taxon>
        <taxon>Propionibacteriales</taxon>
        <taxon>Propionibacteriaceae</taxon>
        <taxon>Microlunatus</taxon>
    </lineage>
</organism>
<keyword evidence="3 5" id="KW-0067">ATP-binding</keyword>
<evidence type="ECO:0000256" key="1">
    <source>
        <dbReference type="ARBA" id="ARBA00022598"/>
    </source>
</evidence>
<dbReference type="InterPro" id="IPR014746">
    <property type="entry name" value="Gln_synth/guanido_kin_cat_dom"/>
</dbReference>
<reference evidence="6" key="2">
    <citation type="submission" date="2020-09" db="EMBL/GenBank/DDBJ databases">
        <authorList>
            <person name="Sun Q."/>
            <person name="Zhou Y."/>
        </authorList>
    </citation>
    <scope>NUCLEOTIDE SEQUENCE</scope>
    <source>
        <strain evidence="6">CGMCC 4.7306</strain>
    </source>
</reference>
<dbReference type="Pfam" id="PF04107">
    <property type="entry name" value="GCS2"/>
    <property type="match status" value="1"/>
</dbReference>
<dbReference type="RefSeq" id="WP_229670057.1">
    <property type="nucleotide sequence ID" value="NZ_BMMZ01000006.1"/>
</dbReference>
<dbReference type="InterPro" id="IPR050141">
    <property type="entry name" value="GCL_type2/YbdK_subfam"/>
</dbReference>
<gene>
    <name evidence="6" type="ORF">GCM10011575_26080</name>
</gene>
<dbReference type="EC" id="6.3.2.2" evidence="5"/>
<dbReference type="Proteomes" id="UP000613840">
    <property type="component" value="Unassembled WGS sequence"/>
</dbReference>
<dbReference type="InterPro" id="IPR011793">
    <property type="entry name" value="YbdK"/>
</dbReference>
<evidence type="ECO:0000256" key="4">
    <source>
        <dbReference type="ARBA" id="ARBA00048819"/>
    </source>
</evidence>
<dbReference type="GO" id="GO:0005524">
    <property type="term" value="F:ATP binding"/>
    <property type="evidence" value="ECO:0007669"/>
    <property type="project" value="UniProtKB-KW"/>
</dbReference>
<evidence type="ECO:0000256" key="2">
    <source>
        <dbReference type="ARBA" id="ARBA00022741"/>
    </source>
</evidence>
<dbReference type="InterPro" id="IPR006336">
    <property type="entry name" value="GCS2"/>
</dbReference>
<reference evidence="6" key="1">
    <citation type="journal article" date="2014" name="Int. J. Syst. Evol. Microbiol.">
        <title>Complete genome sequence of Corynebacterium casei LMG S-19264T (=DSM 44701T), isolated from a smear-ripened cheese.</title>
        <authorList>
            <consortium name="US DOE Joint Genome Institute (JGI-PGF)"/>
            <person name="Walter F."/>
            <person name="Albersmeier A."/>
            <person name="Kalinowski J."/>
            <person name="Ruckert C."/>
        </authorList>
    </citation>
    <scope>NUCLEOTIDE SEQUENCE</scope>
    <source>
        <strain evidence="6">CGMCC 4.7306</strain>
    </source>
</reference>
<dbReference type="NCBIfam" id="NF010041">
    <property type="entry name" value="PRK13517.1-1"/>
    <property type="match status" value="1"/>
</dbReference>
<protein>
    <recommendedName>
        <fullName evidence="5">Putative glutamate--cysteine ligase 2</fullName>
        <ecNumber evidence="5">6.3.2.2</ecNumber>
    </recommendedName>
    <alternativeName>
        <fullName evidence="5">Gamma-glutamylcysteine synthetase 2</fullName>
        <shortName evidence="5">GCS 2</shortName>
        <shortName evidence="5">Gamma-GCS 2</shortName>
    </alternativeName>
</protein>
<evidence type="ECO:0000256" key="5">
    <source>
        <dbReference type="HAMAP-Rule" id="MF_01609"/>
    </source>
</evidence>
<dbReference type="EMBL" id="BMMZ01000006">
    <property type="protein sequence ID" value="GGL66353.1"/>
    <property type="molecule type" value="Genomic_DNA"/>
</dbReference>
<evidence type="ECO:0000256" key="3">
    <source>
        <dbReference type="ARBA" id="ARBA00022840"/>
    </source>
</evidence>
<dbReference type="HAMAP" id="MF_01609">
    <property type="entry name" value="Glu_cys_ligase_2"/>
    <property type="match status" value="1"/>
</dbReference>
<comment type="function">
    <text evidence="5">ATP-dependent carboxylate-amine ligase which exhibits weak glutamate--cysteine ligase activity.</text>
</comment>